<dbReference type="AlphaFoldDB" id="A0A5E4Z6J6"/>
<evidence type="ECO:0000313" key="2">
    <source>
        <dbReference type="Proteomes" id="UP000366819"/>
    </source>
</evidence>
<sequence>MTTTEEQAILDRQVNDWTKELKWLASQIAAAKGIPSAILMITPRNEGYEGVVPELIAEDALQVHRDGWPVGFEVEILNRTA</sequence>
<protein>
    <submittedName>
        <fullName evidence="1">Uncharacterized protein</fullName>
    </submittedName>
</protein>
<organism evidence="1 2">
    <name type="scientific">Pandoraea aquatica</name>
    <dbReference type="NCBI Taxonomy" id="2508290"/>
    <lineage>
        <taxon>Bacteria</taxon>
        <taxon>Pseudomonadati</taxon>
        <taxon>Pseudomonadota</taxon>
        <taxon>Betaproteobacteria</taxon>
        <taxon>Burkholderiales</taxon>
        <taxon>Burkholderiaceae</taxon>
        <taxon>Pandoraea</taxon>
    </lineage>
</organism>
<accession>A0A5E4Z6J6</accession>
<reference evidence="1 2" key="1">
    <citation type="submission" date="2019-08" db="EMBL/GenBank/DDBJ databases">
        <authorList>
            <person name="Peeters C."/>
        </authorList>
    </citation>
    <scope>NUCLEOTIDE SEQUENCE [LARGE SCALE GENOMIC DNA]</scope>
    <source>
        <strain evidence="1 2">LMG 31011</strain>
    </source>
</reference>
<dbReference type="Proteomes" id="UP000366819">
    <property type="component" value="Unassembled WGS sequence"/>
</dbReference>
<proteinExistence type="predicted"/>
<dbReference type="EMBL" id="CABPSN010000012">
    <property type="protein sequence ID" value="VVE56759.1"/>
    <property type="molecule type" value="Genomic_DNA"/>
</dbReference>
<evidence type="ECO:0000313" key="1">
    <source>
        <dbReference type="EMBL" id="VVE56759.1"/>
    </source>
</evidence>
<dbReference type="OrthoDB" id="9023252at2"/>
<name>A0A5E4Z6J6_9BURK</name>
<dbReference type="RefSeq" id="WP_150578403.1">
    <property type="nucleotide sequence ID" value="NZ_CABPSN010000012.1"/>
</dbReference>
<keyword evidence="2" id="KW-1185">Reference proteome</keyword>
<gene>
    <name evidence="1" type="ORF">PAQ31011_05139</name>
</gene>